<dbReference type="InterPro" id="IPR004087">
    <property type="entry name" value="KH_dom"/>
</dbReference>
<keyword evidence="5" id="KW-0687">Ribonucleoprotein</keyword>
<protein>
    <submittedName>
        <fullName evidence="8">30S ribosomal protein S3</fullName>
    </submittedName>
</protein>
<dbReference type="GO" id="GO:1990904">
    <property type="term" value="C:ribonucleoprotein complex"/>
    <property type="evidence" value="ECO:0007669"/>
    <property type="project" value="UniProtKB-KW"/>
</dbReference>
<dbReference type="PANTHER" id="PTHR11760:SF32">
    <property type="entry name" value="SMALL RIBOSOMAL SUBUNIT PROTEIN US3"/>
    <property type="match status" value="1"/>
</dbReference>
<comment type="similarity">
    <text evidence="1">Belongs to the universal ribosomal protein uS3 family.</text>
</comment>
<dbReference type="AlphaFoldDB" id="U3GW24"/>
<dbReference type="InterPro" id="IPR001351">
    <property type="entry name" value="Ribosomal_uS3_C"/>
</dbReference>
<dbReference type="InterPro" id="IPR015946">
    <property type="entry name" value="KH_dom-like_a/b"/>
</dbReference>
<dbReference type="GO" id="GO:0019843">
    <property type="term" value="F:rRNA binding"/>
    <property type="evidence" value="ECO:0007669"/>
    <property type="project" value="UniProtKB-KW"/>
</dbReference>
<dbReference type="InterPro" id="IPR036419">
    <property type="entry name" value="Ribosomal_S3_C_sf"/>
</dbReference>
<dbReference type="SMART" id="SM00322">
    <property type="entry name" value="KH"/>
    <property type="match status" value="1"/>
</dbReference>
<sequence length="232" mass="26096">MEEKGVIKFKKEEFAIKEYIKSSLGKGKISRIRIEYTPVGEKIIISTNKPGLIIGRGGEKIDELTRILKTRFILENPHVEIDEIKKPEFDAQIVADDIALSLERFGPLKFKVVAYRTLQKIIDAGALGAEIRLSGKLPGARAKTWRFAQGYLKKTGDSARVVDRAKAVAQTKPGTVGVKVSVLAPDAILTDKINIDEEFLKKIKENIEQKPEEKEIKKKNKSKENRSKKIKE</sequence>
<feature type="region of interest" description="Disordered" evidence="6">
    <location>
        <begin position="210"/>
        <end position="232"/>
    </location>
</feature>
<evidence type="ECO:0000256" key="4">
    <source>
        <dbReference type="ARBA" id="ARBA00022980"/>
    </source>
</evidence>
<dbReference type="Gene3D" id="3.30.300.20">
    <property type="match status" value="1"/>
</dbReference>
<keyword evidence="2" id="KW-0699">rRNA-binding</keyword>
<evidence type="ECO:0000313" key="8">
    <source>
        <dbReference type="EMBL" id="AGT99760.1"/>
    </source>
</evidence>
<dbReference type="PANTHER" id="PTHR11760">
    <property type="entry name" value="30S/40S RIBOSOMAL PROTEIN S3"/>
    <property type="match status" value="1"/>
</dbReference>
<proteinExistence type="inferred from homology"/>
<name>U3GW24_9ZZZZ</name>
<dbReference type="FunFam" id="3.30.300.20:FF:000001">
    <property type="entry name" value="30S ribosomal protein S3"/>
    <property type="match status" value="1"/>
</dbReference>
<evidence type="ECO:0000256" key="6">
    <source>
        <dbReference type="SAM" id="MobiDB-lite"/>
    </source>
</evidence>
<keyword evidence="4 8" id="KW-0689">Ribosomal protein</keyword>
<dbReference type="Gene3D" id="3.30.1140.32">
    <property type="entry name" value="Ribosomal protein S3, C-terminal domain"/>
    <property type="match status" value="1"/>
</dbReference>
<dbReference type="SUPFAM" id="SSF54821">
    <property type="entry name" value="Ribosomal protein S3 C-terminal domain"/>
    <property type="match status" value="1"/>
</dbReference>
<dbReference type="SUPFAM" id="SSF54814">
    <property type="entry name" value="Prokaryotic type KH domain (KH-domain type II)"/>
    <property type="match status" value="1"/>
</dbReference>
<dbReference type="PROSITE" id="PS50823">
    <property type="entry name" value="KH_TYPE_2"/>
    <property type="match status" value="1"/>
</dbReference>
<dbReference type="NCBIfam" id="NF003219">
    <property type="entry name" value="PRK04191.1"/>
    <property type="match status" value="1"/>
</dbReference>
<dbReference type="InterPro" id="IPR005703">
    <property type="entry name" value="Ribosomal_uS3_euk/arc"/>
</dbReference>
<reference evidence="8" key="1">
    <citation type="journal article" date="2015" name="Nat. Commun.">
        <title>Diverse, uncultivated ultra-small bacterial cells in groundwater.</title>
        <authorList>
            <person name="Luef B."/>
            <person name="Frischkorn K.R."/>
            <person name="Wrighton K.C."/>
            <person name="Holman H.-Y.N."/>
            <person name="Birarda G."/>
            <person name="Thomas B.C."/>
            <person name="Singh A."/>
            <person name="Williams K.H."/>
            <person name="Siegerist C.E."/>
            <person name="Tringe S.G."/>
            <person name="Downing K.H."/>
            <person name="Comolli L.R."/>
            <person name="Banfield J.F."/>
        </authorList>
    </citation>
    <scope>NUCLEOTIDE SEQUENCE</scope>
</reference>
<dbReference type="Pfam" id="PF07650">
    <property type="entry name" value="KH_2"/>
    <property type="match status" value="1"/>
</dbReference>
<dbReference type="NCBIfam" id="TIGR01008">
    <property type="entry name" value="uS3_euk_arch"/>
    <property type="match status" value="1"/>
</dbReference>
<accession>U3GW24</accession>
<evidence type="ECO:0000256" key="5">
    <source>
        <dbReference type="ARBA" id="ARBA00023274"/>
    </source>
</evidence>
<organism evidence="8">
    <name type="scientific">uncultured organism</name>
    <dbReference type="NCBI Taxonomy" id="155900"/>
    <lineage>
        <taxon>unclassified sequences</taxon>
        <taxon>environmental samples</taxon>
    </lineage>
</organism>
<dbReference type="InterPro" id="IPR009019">
    <property type="entry name" value="KH_sf_prok-type"/>
</dbReference>
<dbReference type="CDD" id="cd02411">
    <property type="entry name" value="KH-II_30S_S3_arch"/>
    <property type="match status" value="1"/>
</dbReference>
<dbReference type="EMBL" id="KC999263">
    <property type="protein sequence ID" value="AGT99760.1"/>
    <property type="molecule type" value="Genomic_DNA"/>
</dbReference>
<keyword evidence="3" id="KW-0694">RNA-binding</keyword>
<dbReference type="Pfam" id="PF00189">
    <property type="entry name" value="Ribosomal_S3_C"/>
    <property type="match status" value="1"/>
</dbReference>
<dbReference type="InterPro" id="IPR057258">
    <property type="entry name" value="Ribosomal_uS3"/>
</dbReference>
<feature type="domain" description="KH type-2" evidence="7">
    <location>
        <begin position="16"/>
        <end position="85"/>
    </location>
</feature>
<evidence type="ECO:0000256" key="1">
    <source>
        <dbReference type="ARBA" id="ARBA00010761"/>
    </source>
</evidence>
<evidence type="ECO:0000256" key="2">
    <source>
        <dbReference type="ARBA" id="ARBA00022730"/>
    </source>
</evidence>
<evidence type="ECO:0000256" key="3">
    <source>
        <dbReference type="ARBA" id="ARBA00022884"/>
    </source>
</evidence>
<evidence type="ECO:0000259" key="7">
    <source>
        <dbReference type="PROSITE" id="PS50823"/>
    </source>
</evidence>
<dbReference type="InterPro" id="IPR004044">
    <property type="entry name" value="KH_dom_type_2"/>
</dbReference>
<dbReference type="GO" id="GO:0003735">
    <property type="term" value="F:structural constituent of ribosome"/>
    <property type="evidence" value="ECO:0007669"/>
    <property type="project" value="InterPro"/>
</dbReference>